<dbReference type="PANTHER" id="PTHR42983:SF1">
    <property type="entry name" value="IRON-MOLYBDENUM PROTEIN"/>
    <property type="match status" value="1"/>
</dbReference>
<dbReference type="InterPro" id="IPR036105">
    <property type="entry name" value="DiNase_FeMo-co_biosyn_sf"/>
</dbReference>
<dbReference type="Pfam" id="PF02579">
    <property type="entry name" value="Nitro_FeMo-Co"/>
    <property type="match status" value="1"/>
</dbReference>
<dbReference type="EMBL" id="DPPF01000054">
    <property type="protein sequence ID" value="HCW92528.1"/>
    <property type="molecule type" value="Genomic_DNA"/>
</dbReference>
<dbReference type="RefSeq" id="WP_013886638.1">
    <property type="nucleotide sequence ID" value="NZ_JAAZVV010000032.1"/>
</dbReference>
<sequence>MRISIPLINNEVSDHFGGADSFFVADIADDGEIVREFTQTPPEHAPGVYPKWLKSENVDILLTKSIGGRAKVFLNDYGIKVITGINNDKPVKIVSEYLKGNVNSSNEFCAGSGNCSEH</sequence>
<protein>
    <recommendedName>
        <fullName evidence="1">Dinitrogenase iron-molybdenum cofactor biosynthesis domain-containing protein</fullName>
    </recommendedName>
</protein>
<proteinExistence type="predicted"/>
<comment type="caution">
    <text evidence="2">The sequence shown here is derived from an EMBL/GenBank/DDBJ whole genome shotgun (WGS) entry which is preliminary data.</text>
</comment>
<name>A0A3D5Q9Z2_FLESI</name>
<evidence type="ECO:0000259" key="1">
    <source>
        <dbReference type="Pfam" id="PF02579"/>
    </source>
</evidence>
<feature type="domain" description="Dinitrogenase iron-molybdenum cofactor biosynthesis" evidence="1">
    <location>
        <begin position="10"/>
        <end position="98"/>
    </location>
</feature>
<dbReference type="Proteomes" id="UP000262325">
    <property type="component" value="Unassembled WGS sequence"/>
</dbReference>
<accession>A0A3D5Q9Z2</accession>
<reference evidence="2 3" key="1">
    <citation type="journal article" date="2018" name="Nat. Biotechnol.">
        <title>A standardized bacterial taxonomy based on genome phylogeny substantially revises the tree of life.</title>
        <authorList>
            <person name="Parks D.H."/>
            <person name="Chuvochina M."/>
            <person name="Waite D.W."/>
            <person name="Rinke C."/>
            <person name="Skarshewski A."/>
            <person name="Chaumeil P.A."/>
            <person name="Hugenholtz P."/>
        </authorList>
    </citation>
    <scope>NUCLEOTIDE SEQUENCE [LARGE SCALE GENOMIC DNA]</scope>
    <source>
        <strain evidence="2">UBA8672</strain>
    </source>
</reference>
<evidence type="ECO:0000313" key="2">
    <source>
        <dbReference type="EMBL" id="HCW92528.1"/>
    </source>
</evidence>
<dbReference type="InterPro" id="IPR003731">
    <property type="entry name" value="Di-Nase_FeMo-co_biosynth"/>
</dbReference>
<gene>
    <name evidence="2" type="ORF">DHM44_02485</name>
</gene>
<dbReference type="SUPFAM" id="SSF53146">
    <property type="entry name" value="Nitrogenase accessory factor-like"/>
    <property type="match status" value="1"/>
</dbReference>
<dbReference type="OMA" id="EKVCIYT"/>
<dbReference type="AlphaFoldDB" id="A0A3D5Q9Z2"/>
<dbReference type="PANTHER" id="PTHR42983">
    <property type="entry name" value="DINITROGENASE IRON-MOLYBDENUM COFACTOR PROTEIN-RELATED"/>
    <property type="match status" value="1"/>
</dbReference>
<organism evidence="2 3">
    <name type="scientific">Flexistipes sinusarabici</name>
    <dbReference type="NCBI Taxonomy" id="2352"/>
    <lineage>
        <taxon>Bacteria</taxon>
        <taxon>Pseudomonadati</taxon>
        <taxon>Deferribacterota</taxon>
        <taxon>Deferribacteres</taxon>
        <taxon>Deferribacterales</taxon>
        <taxon>Flexistipitaceae</taxon>
        <taxon>Flexistipes</taxon>
    </lineage>
</organism>
<evidence type="ECO:0000313" key="3">
    <source>
        <dbReference type="Proteomes" id="UP000262325"/>
    </source>
</evidence>
<dbReference type="Gene3D" id="3.30.420.130">
    <property type="entry name" value="Dinitrogenase iron-molybdenum cofactor biosynthesis domain"/>
    <property type="match status" value="1"/>
</dbReference>